<evidence type="ECO:0000256" key="1">
    <source>
        <dbReference type="ARBA" id="ARBA00023015"/>
    </source>
</evidence>
<dbReference type="PROSITE" id="PS00463">
    <property type="entry name" value="ZN2_CY6_FUNGAL_1"/>
    <property type="match status" value="1"/>
</dbReference>
<dbReference type="InterPro" id="IPR001138">
    <property type="entry name" value="Zn2Cys6_DnaBD"/>
</dbReference>
<dbReference type="SMART" id="SM00066">
    <property type="entry name" value="GAL4"/>
    <property type="match status" value="1"/>
</dbReference>
<evidence type="ECO:0000256" key="2">
    <source>
        <dbReference type="ARBA" id="ARBA00023125"/>
    </source>
</evidence>
<evidence type="ECO:0000313" key="7">
    <source>
        <dbReference type="EMBL" id="KZT13161.1"/>
    </source>
</evidence>
<dbReference type="RefSeq" id="XP_040770671.1">
    <property type="nucleotide sequence ID" value="XM_040902013.1"/>
</dbReference>
<dbReference type="GeneID" id="63819044"/>
<dbReference type="OrthoDB" id="2260578at2759"/>
<dbReference type="InParanoid" id="A0A165IJD9"/>
<dbReference type="InterPro" id="IPR050675">
    <property type="entry name" value="OAF3"/>
</dbReference>
<evidence type="ECO:0000256" key="3">
    <source>
        <dbReference type="ARBA" id="ARBA00023163"/>
    </source>
</evidence>
<organism evidence="7 8">
    <name type="scientific">Laetiporus sulphureus 93-53</name>
    <dbReference type="NCBI Taxonomy" id="1314785"/>
    <lineage>
        <taxon>Eukaryota</taxon>
        <taxon>Fungi</taxon>
        <taxon>Dikarya</taxon>
        <taxon>Basidiomycota</taxon>
        <taxon>Agaricomycotina</taxon>
        <taxon>Agaricomycetes</taxon>
        <taxon>Polyporales</taxon>
        <taxon>Laetiporus</taxon>
    </lineage>
</organism>
<dbReference type="PROSITE" id="PS50048">
    <property type="entry name" value="ZN2_CY6_FUNGAL_2"/>
    <property type="match status" value="1"/>
</dbReference>
<name>A0A165IJD9_9APHY</name>
<dbReference type="GO" id="GO:0003677">
    <property type="term" value="F:DNA binding"/>
    <property type="evidence" value="ECO:0007669"/>
    <property type="project" value="UniProtKB-KW"/>
</dbReference>
<feature type="compositionally biased region" description="Polar residues" evidence="5">
    <location>
        <begin position="18"/>
        <end position="32"/>
    </location>
</feature>
<dbReference type="InterPro" id="IPR036864">
    <property type="entry name" value="Zn2-C6_fun-type_DNA-bd_sf"/>
</dbReference>
<dbReference type="PANTHER" id="PTHR31069:SF32">
    <property type="entry name" value="ARGININE METABOLISM REGULATION PROTEIN II"/>
    <property type="match status" value="1"/>
</dbReference>
<dbReference type="CDD" id="cd00067">
    <property type="entry name" value="GAL4"/>
    <property type="match status" value="1"/>
</dbReference>
<evidence type="ECO:0000256" key="4">
    <source>
        <dbReference type="ARBA" id="ARBA00023242"/>
    </source>
</evidence>
<protein>
    <recommendedName>
        <fullName evidence="6">Zn(2)-C6 fungal-type domain-containing protein</fullName>
    </recommendedName>
</protein>
<feature type="region of interest" description="Disordered" evidence="5">
    <location>
        <begin position="1"/>
        <end position="42"/>
    </location>
</feature>
<gene>
    <name evidence="7" type="ORF">LAESUDRAFT_32360</name>
</gene>
<evidence type="ECO:0000313" key="8">
    <source>
        <dbReference type="Proteomes" id="UP000076871"/>
    </source>
</evidence>
<keyword evidence="2" id="KW-0238">DNA-binding</keyword>
<dbReference type="Pfam" id="PF00172">
    <property type="entry name" value="Zn_clus"/>
    <property type="match status" value="1"/>
</dbReference>
<sequence length="331" mass="35854">MDMTNLGGERAGYVGPSRTKSNGSGHRSSPSQSRERGPYEQTLLTPVVRSKRTPIACTECRRRQVKCTGGTPQCERCEKKGVKCEYIPIQQQKLAAAAAASAQQVSAGITLSAYPASPTSRSMSTTPSPSQHPSQMFPGTGYSGYVLEQGDWQNAHVLQTQMQGYMPEMVQSAPAALGVPHHEVYQPNPLSGDMQCSSQRLQTPQTSSLLDDTGFLPYDTYSGSRSAGFYQGSLADYGAGAGQPYVQTIPSSEHATEYAYQDQHSQQGFYAVSTGVMSPESTYGEWMDPTHSTTRATANFENLFHCLDSQQLSLLLPQLHTSLLSRASVSI</sequence>
<dbReference type="Proteomes" id="UP000076871">
    <property type="component" value="Unassembled WGS sequence"/>
</dbReference>
<accession>A0A165IJD9</accession>
<keyword evidence="4" id="KW-0539">Nucleus</keyword>
<feature type="domain" description="Zn(2)-C6 fungal-type" evidence="6">
    <location>
        <begin position="56"/>
        <end position="86"/>
    </location>
</feature>
<evidence type="ECO:0000256" key="5">
    <source>
        <dbReference type="SAM" id="MobiDB-lite"/>
    </source>
</evidence>
<dbReference type="EMBL" id="KV427605">
    <property type="protein sequence ID" value="KZT13161.1"/>
    <property type="molecule type" value="Genomic_DNA"/>
</dbReference>
<evidence type="ECO:0000259" key="6">
    <source>
        <dbReference type="PROSITE" id="PS50048"/>
    </source>
</evidence>
<reference evidence="7 8" key="1">
    <citation type="journal article" date="2016" name="Mol. Biol. Evol.">
        <title>Comparative Genomics of Early-Diverging Mushroom-Forming Fungi Provides Insights into the Origins of Lignocellulose Decay Capabilities.</title>
        <authorList>
            <person name="Nagy L.G."/>
            <person name="Riley R."/>
            <person name="Tritt A."/>
            <person name="Adam C."/>
            <person name="Daum C."/>
            <person name="Floudas D."/>
            <person name="Sun H."/>
            <person name="Yadav J.S."/>
            <person name="Pangilinan J."/>
            <person name="Larsson K.H."/>
            <person name="Matsuura K."/>
            <person name="Barry K."/>
            <person name="Labutti K."/>
            <person name="Kuo R."/>
            <person name="Ohm R.A."/>
            <person name="Bhattacharya S.S."/>
            <person name="Shirouzu T."/>
            <person name="Yoshinaga Y."/>
            <person name="Martin F.M."/>
            <person name="Grigoriev I.V."/>
            <person name="Hibbett D.S."/>
        </authorList>
    </citation>
    <scope>NUCLEOTIDE SEQUENCE [LARGE SCALE GENOMIC DNA]</scope>
    <source>
        <strain evidence="7 8">93-53</strain>
    </source>
</reference>
<keyword evidence="3" id="KW-0804">Transcription</keyword>
<dbReference type="SUPFAM" id="SSF57701">
    <property type="entry name" value="Zn2/Cys6 DNA-binding domain"/>
    <property type="match status" value="1"/>
</dbReference>
<keyword evidence="8" id="KW-1185">Reference proteome</keyword>
<dbReference type="GO" id="GO:0008270">
    <property type="term" value="F:zinc ion binding"/>
    <property type="evidence" value="ECO:0007669"/>
    <property type="project" value="InterPro"/>
</dbReference>
<keyword evidence="1" id="KW-0805">Transcription regulation</keyword>
<dbReference type="Gene3D" id="4.10.240.10">
    <property type="entry name" value="Zn(2)-C6 fungal-type DNA-binding domain"/>
    <property type="match status" value="1"/>
</dbReference>
<dbReference type="PANTHER" id="PTHR31069">
    <property type="entry name" value="OLEATE-ACTIVATED TRANSCRIPTION FACTOR 1-RELATED"/>
    <property type="match status" value="1"/>
</dbReference>
<dbReference type="GO" id="GO:0000981">
    <property type="term" value="F:DNA-binding transcription factor activity, RNA polymerase II-specific"/>
    <property type="evidence" value="ECO:0007669"/>
    <property type="project" value="InterPro"/>
</dbReference>
<dbReference type="AlphaFoldDB" id="A0A165IJD9"/>
<proteinExistence type="predicted"/>